<keyword evidence="3" id="KW-1185">Reference proteome</keyword>
<keyword evidence="1" id="KW-0812">Transmembrane</keyword>
<keyword evidence="1" id="KW-0472">Membrane</keyword>
<accession>S9W0U8</accession>
<dbReference type="GeneID" id="25034427"/>
<dbReference type="HOGENOM" id="CLU_2360950_0_0_1"/>
<evidence type="ECO:0000256" key="1">
    <source>
        <dbReference type="SAM" id="Phobius"/>
    </source>
</evidence>
<dbReference type="AlphaFoldDB" id="S9W0U8"/>
<name>S9W0U8_SCHCR</name>
<feature type="transmembrane region" description="Helical" evidence="1">
    <location>
        <begin position="58"/>
        <end position="75"/>
    </location>
</feature>
<organism evidence="2 3">
    <name type="scientific">Schizosaccharomyces cryophilus (strain OY26 / ATCC MYA-4695 / CBS 11777 / NBRC 106824 / NRRL Y48691)</name>
    <name type="common">Fission yeast</name>
    <dbReference type="NCBI Taxonomy" id="653667"/>
    <lineage>
        <taxon>Eukaryota</taxon>
        <taxon>Fungi</taxon>
        <taxon>Dikarya</taxon>
        <taxon>Ascomycota</taxon>
        <taxon>Taphrinomycotina</taxon>
        <taxon>Schizosaccharomycetes</taxon>
        <taxon>Schizosaccharomycetales</taxon>
        <taxon>Schizosaccharomycetaceae</taxon>
        <taxon>Schizosaccharomyces</taxon>
    </lineage>
</organism>
<gene>
    <name evidence="2" type="ORF">SPOG_00095</name>
</gene>
<protein>
    <submittedName>
        <fullName evidence="2">Uncharacterized protein</fullName>
    </submittedName>
</protein>
<dbReference type="Proteomes" id="UP000015464">
    <property type="component" value="Unassembled WGS sequence"/>
</dbReference>
<reference evidence="2 3" key="1">
    <citation type="journal article" date="2011" name="Science">
        <title>Comparative functional genomics of the fission yeasts.</title>
        <authorList>
            <person name="Rhind N."/>
            <person name="Chen Z."/>
            <person name="Yassour M."/>
            <person name="Thompson D.A."/>
            <person name="Haas B.J."/>
            <person name="Habib N."/>
            <person name="Wapinski I."/>
            <person name="Roy S."/>
            <person name="Lin M.F."/>
            <person name="Heiman D.I."/>
            <person name="Young S.K."/>
            <person name="Furuya K."/>
            <person name="Guo Y."/>
            <person name="Pidoux A."/>
            <person name="Chen H.M."/>
            <person name="Robbertse B."/>
            <person name="Goldberg J.M."/>
            <person name="Aoki K."/>
            <person name="Bayne E.H."/>
            <person name="Berlin A.M."/>
            <person name="Desjardins C.A."/>
            <person name="Dobbs E."/>
            <person name="Dukaj L."/>
            <person name="Fan L."/>
            <person name="FitzGerald M.G."/>
            <person name="French C."/>
            <person name="Gujja S."/>
            <person name="Hansen K."/>
            <person name="Keifenheim D."/>
            <person name="Levin J.Z."/>
            <person name="Mosher R.A."/>
            <person name="Mueller C.A."/>
            <person name="Pfiffner J."/>
            <person name="Priest M."/>
            <person name="Russ C."/>
            <person name="Smialowska A."/>
            <person name="Swoboda P."/>
            <person name="Sykes S.M."/>
            <person name="Vaughn M."/>
            <person name="Vengrova S."/>
            <person name="Yoder R."/>
            <person name="Zeng Q."/>
            <person name="Allshire R."/>
            <person name="Baulcombe D."/>
            <person name="Birren B.W."/>
            <person name="Brown W."/>
            <person name="Ekwall K."/>
            <person name="Kellis M."/>
            <person name="Leatherwood J."/>
            <person name="Levin H."/>
            <person name="Margalit H."/>
            <person name="Martienssen R."/>
            <person name="Nieduszynski C.A."/>
            <person name="Spatafora J.W."/>
            <person name="Friedman N."/>
            <person name="Dalgaard J.Z."/>
            <person name="Baumann P."/>
            <person name="Niki H."/>
            <person name="Regev A."/>
            <person name="Nusbaum C."/>
        </authorList>
    </citation>
    <scope>NUCLEOTIDE SEQUENCE [LARGE SCALE GENOMIC DNA]</scope>
    <source>
        <strain evidence="3">OY26 / ATCC MYA-4695 / CBS 11777 / NBRC 106824 / NRRL Y48691</strain>
    </source>
</reference>
<dbReference type="RefSeq" id="XP_013023056.1">
    <property type="nucleotide sequence ID" value="XM_013167602.1"/>
</dbReference>
<evidence type="ECO:0000313" key="3">
    <source>
        <dbReference type="Proteomes" id="UP000015464"/>
    </source>
</evidence>
<evidence type="ECO:0000313" key="2">
    <source>
        <dbReference type="EMBL" id="EPY51670.1"/>
    </source>
</evidence>
<keyword evidence="1" id="KW-1133">Transmembrane helix</keyword>
<proteinExistence type="predicted"/>
<dbReference type="EMBL" id="KE546990">
    <property type="protein sequence ID" value="EPY51670.1"/>
    <property type="molecule type" value="Genomic_DNA"/>
</dbReference>
<sequence length="96" mass="11220">MRFYVALPLTSHHPLTWQKREYGLLDGTTDKATRQRQTLNCGMEAAAFVEKCKGVMSLSWFIGSDFFFLMLYTGVQWNPKRNGNMKNNPWVPWVMK</sequence>